<evidence type="ECO:0000313" key="2">
    <source>
        <dbReference type="EnsemblPlants" id="OPUNC06G12970.1"/>
    </source>
</evidence>
<accession>A0A0E0LBB6</accession>
<evidence type="ECO:0000256" key="1">
    <source>
        <dbReference type="SAM" id="MobiDB-lite"/>
    </source>
</evidence>
<reference evidence="2" key="1">
    <citation type="submission" date="2015-04" db="UniProtKB">
        <authorList>
            <consortium name="EnsemblPlants"/>
        </authorList>
    </citation>
    <scope>IDENTIFICATION</scope>
</reference>
<evidence type="ECO:0000313" key="3">
    <source>
        <dbReference type="Proteomes" id="UP000026962"/>
    </source>
</evidence>
<dbReference type="AlphaFoldDB" id="A0A0E0LBB6"/>
<reference evidence="2" key="2">
    <citation type="submission" date="2018-05" db="EMBL/GenBank/DDBJ databases">
        <title>OpunRS2 (Oryza punctata Reference Sequence Version 2).</title>
        <authorList>
            <person name="Zhang J."/>
            <person name="Kudrna D."/>
            <person name="Lee S."/>
            <person name="Talag J."/>
            <person name="Welchert J."/>
            <person name="Wing R.A."/>
        </authorList>
    </citation>
    <scope>NUCLEOTIDE SEQUENCE [LARGE SCALE GENOMIC DNA]</scope>
</reference>
<keyword evidence="3" id="KW-1185">Reference proteome</keyword>
<dbReference type="EnsemblPlants" id="OPUNC06G12970.1">
    <property type="protein sequence ID" value="OPUNC06G12970.1"/>
    <property type="gene ID" value="OPUNC06G12970"/>
</dbReference>
<dbReference type="HOGENOM" id="CLU_2378942_0_0_1"/>
<name>A0A0E0LBB6_ORYPU</name>
<protein>
    <submittedName>
        <fullName evidence="2">Uncharacterized protein</fullName>
    </submittedName>
</protein>
<organism evidence="2">
    <name type="scientific">Oryza punctata</name>
    <name type="common">Red rice</name>
    <dbReference type="NCBI Taxonomy" id="4537"/>
    <lineage>
        <taxon>Eukaryota</taxon>
        <taxon>Viridiplantae</taxon>
        <taxon>Streptophyta</taxon>
        <taxon>Embryophyta</taxon>
        <taxon>Tracheophyta</taxon>
        <taxon>Spermatophyta</taxon>
        <taxon>Magnoliopsida</taxon>
        <taxon>Liliopsida</taxon>
        <taxon>Poales</taxon>
        <taxon>Poaceae</taxon>
        <taxon>BOP clade</taxon>
        <taxon>Oryzoideae</taxon>
        <taxon>Oryzeae</taxon>
        <taxon>Oryzinae</taxon>
        <taxon>Oryza</taxon>
    </lineage>
</organism>
<feature type="compositionally biased region" description="Basic and acidic residues" evidence="1">
    <location>
        <begin position="32"/>
        <end position="42"/>
    </location>
</feature>
<proteinExistence type="predicted"/>
<sequence length="95" mass="10510">PLNFSTWPKLSPHPSCFFLPKPKPNRNLPISRELRSKEDRARGGRGAAPDLAPLPRGILPHLSSGWFVRFDVLGDQDGIVTTVVVLQSQRVSSIL</sequence>
<dbReference type="Gramene" id="OPUNC06G12970.1">
    <property type="protein sequence ID" value="OPUNC06G12970.1"/>
    <property type="gene ID" value="OPUNC06G12970"/>
</dbReference>
<dbReference type="Proteomes" id="UP000026962">
    <property type="component" value="Chromosome 6"/>
</dbReference>
<feature type="region of interest" description="Disordered" evidence="1">
    <location>
        <begin position="21"/>
        <end position="52"/>
    </location>
</feature>